<proteinExistence type="predicted"/>
<name>A0A016RYA8_9BILA</name>
<comment type="caution">
    <text evidence="1">The sequence shown here is derived from an EMBL/GenBank/DDBJ whole genome shotgun (WGS) entry which is preliminary data.</text>
</comment>
<dbReference type="Proteomes" id="UP000024635">
    <property type="component" value="Unassembled WGS sequence"/>
</dbReference>
<sequence>MCSPSILPPTPQLRAEDFGWYNNNTSCQEVNKFLNFEAWCLYFTTHTSAQSRGFPRMLPLSYTYLEVFLQNENGTIVEC</sequence>
<accession>A0A016RYA8</accession>
<organism evidence="1 2">
    <name type="scientific">Ancylostoma ceylanicum</name>
    <dbReference type="NCBI Taxonomy" id="53326"/>
    <lineage>
        <taxon>Eukaryota</taxon>
        <taxon>Metazoa</taxon>
        <taxon>Ecdysozoa</taxon>
        <taxon>Nematoda</taxon>
        <taxon>Chromadorea</taxon>
        <taxon>Rhabditida</taxon>
        <taxon>Rhabditina</taxon>
        <taxon>Rhabditomorpha</taxon>
        <taxon>Strongyloidea</taxon>
        <taxon>Ancylostomatidae</taxon>
        <taxon>Ancylostomatinae</taxon>
        <taxon>Ancylostoma</taxon>
    </lineage>
</organism>
<dbReference type="EMBL" id="JARK01001674">
    <property type="protein sequence ID" value="EYB83296.1"/>
    <property type="molecule type" value="Genomic_DNA"/>
</dbReference>
<dbReference type="AlphaFoldDB" id="A0A016RYA8"/>
<dbReference type="OrthoDB" id="5877408at2759"/>
<evidence type="ECO:0000313" key="1">
    <source>
        <dbReference type="EMBL" id="EYB83296.1"/>
    </source>
</evidence>
<gene>
    <name evidence="1" type="primary">Acey_s0338.g2931</name>
    <name evidence="1" type="ORF">Y032_0338g2931</name>
</gene>
<reference evidence="2" key="1">
    <citation type="journal article" date="2015" name="Nat. Genet.">
        <title>The genome and transcriptome of the zoonotic hookworm Ancylostoma ceylanicum identify infection-specific gene families.</title>
        <authorList>
            <person name="Schwarz E.M."/>
            <person name="Hu Y."/>
            <person name="Antoshechkin I."/>
            <person name="Miller M.M."/>
            <person name="Sternberg P.W."/>
            <person name="Aroian R.V."/>
        </authorList>
    </citation>
    <scope>NUCLEOTIDE SEQUENCE</scope>
    <source>
        <strain evidence="2">HY135</strain>
    </source>
</reference>
<keyword evidence="2" id="KW-1185">Reference proteome</keyword>
<protein>
    <submittedName>
        <fullName evidence="1">Uncharacterized protein</fullName>
    </submittedName>
</protein>
<evidence type="ECO:0000313" key="2">
    <source>
        <dbReference type="Proteomes" id="UP000024635"/>
    </source>
</evidence>